<gene>
    <name evidence="1" type="ORF">RJ641_029452</name>
</gene>
<evidence type="ECO:0000313" key="1">
    <source>
        <dbReference type="EMBL" id="KAK6939921.1"/>
    </source>
</evidence>
<dbReference type="Proteomes" id="UP001370490">
    <property type="component" value="Unassembled WGS sequence"/>
</dbReference>
<keyword evidence="2" id="KW-1185">Reference proteome</keyword>
<organism evidence="1 2">
    <name type="scientific">Dillenia turbinata</name>
    <dbReference type="NCBI Taxonomy" id="194707"/>
    <lineage>
        <taxon>Eukaryota</taxon>
        <taxon>Viridiplantae</taxon>
        <taxon>Streptophyta</taxon>
        <taxon>Embryophyta</taxon>
        <taxon>Tracheophyta</taxon>
        <taxon>Spermatophyta</taxon>
        <taxon>Magnoliopsida</taxon>
        <taxon>eudicotyledons</taxon>
        <taxon>Gunneridae</taxon>
        <taxon>Pentapetalae</taxon>
        <taxon>Dilleniales</taxon>
        <taxon>Dilleniaceae</taxon>
        <taxon>Dillenia</taxon>
    </lineage>
</organism>
<protein>
    <submittedName>
        <fullName evidence="1">Uncharacterized protein</fullName>
    </submittedName>
</protein>
<sequence>MACVLAKGNELKTLCGFLKEMARRRDNGLVTKSTVTCLIKSGEFPESEVYYTVKDAQGDDKNAKSVGRKHQISSFVGQKAMPNLMLSARTTRLVVTVRRATP</sequence>
<dbReference type="AlphaFoldDB" id="A0AAN8W1C9"/>
<proteinExistence type="predicted"/>
<reference evidence="1 2" key="1">
    <citation type="submission" date="2023-12" db="EMBL/GenBank/DDBJ databases">
        <title>A high-quality genome assembly for Dillenia turbinata (Dilleniales).</title>
        <authorList>
            <person name="Chanderbali A."/>
        </authorList>
    </citation>
    <scope>NUCLEOTIDE SEQUENCE [LARGE SCALE GENOMIC DNA]</scope>
    <source>
        <strain evidence="1">LSX21</strain>
        <tissue evidence="1">Leaf</tissue>
    </source>
</reference>
<comment type="caution">
    <text evidence="1">The sequence shown here is derived from an EMBL/GenBank/DDBJ whole genome shotgun (WGS) entry which is preliminary data.</text>
</comment>
<name>A0AAN8W1C9_9MAGN</name>
<accession>A0AAN8W1C9</accession>
<evidence type="ECO:0000313" key="2">
    <source>
        <dbReference type="Proteomes" id="UP001370490"/>
    </source>
</evidence>
<dbReference type="EMBL" id="JBAMMX010000005">
    <property type="protein sequence ID" value="KAK6939921.1"/>
    <property type="molecule type" value="Genomic_DNA"/>
</dbReference>